<feature type="region of interest" description="Disordered" evidence="1">
    <location>
        <begin position="1"/>
        <end position="28"/>
    </location>
</feature>
<dbReference type="EMBL" id="JASSZA010000020">
    <property type="protein sequence ID" value="KAK2086264.1"/>
    <property type="molecule type" value="Genomic_DNA"/>
</dbReference>
<feature type="region of interest" description="Disordered" evidence="1">
    <location>
        <begin position="40"/>
        <end position="62"/>
    </location>
</feature>
<name>A0ABQ9TNB3_SAGOE</name>
<gene>
    <name evidence="2" type="ORF">P7K49_035689</name>
</gene>
<evidence type="ECO:0000313" key="2">
    <source>
        <dbReference type="EMBL" id="KAK2086264.1"/>
    </source>
</evidence>
<dbReference type="Proteomes" id="UP001266305">
    <property type="component" value="Unassembled WGS sequence"/>
</dbReference>
<feature type="compositionally biased region" description="Pro residues" evidence="1">
    <location>
        <begin position="45"/>
        <end position="60"/>
    </location>
</feature>
<comment type="caution">
    <text evidence="2">The sequence shown here is derived from an EMBL/GenBank/DDBJ whole genome shotgun (WGS) entry which is preliminary data.</text>
</comment>
<sequence>MDRKHKHFNMVEEGAGRTPGGCPGARGPILVPPAAWHPVLNPLSPRYPPTPTAPPPPARVPPLEDFVVLGRVEDSEGKEEEEEEYDLSELLLLEDMGQPPFLTAMEPEPISSPVPEEWLDILGNLLLRKKTLVPGLPGSSRPVKGQVVTVHLHIVREQYTGAGGARAGVP</sequence>
<keyword evidence="3" id="KW-1185">Reference proteome</keyword>
<proteinExistence type="predicted"/>
<evidence type="ECO:0000256" key="1">
    <source>
        <dbReference type="SAM" id="MobiDB-lite"/>
    </source>
</evidence>
<organism evidence="2 3">
    <name type="scientific">Saguinus oedipus</name>
    <name type="common">Cotton-top tamarin</name>
    <name type="synonym">Oedipomidas oedipus</name>
    <dbReference type="NCBI Taxonomy" id="9490"/>
    <lineage>
        <taxon>Eukaryota</taxon>
        <taxon>Metazoa</taxon>
        <taxon>Chordata</taxon>
        <taxon>Craniata</taxon>
        <taxon>Vertebrata</taxon>
        <taxon>Euteleostomi</taxon>
        <taxon>Mammalia</taxon>
        <taxon>Eutheria</taxon>
        <taxon>Euarchontoglires</taxon>
        <taxon>Primates</taxon>
        <taxon>Haplorrhini</taxon>
        <taxon>Platyrrhini</taxon>
        <taxon>Cebidae</taxon>
        <taxon>Callitrichinae</taxon>
        <taxon>Saguinus</taxon>
    </lineage>
</organism>
<protein>
    <submittedName>
        <fullName evidence="2">Uncharacterized protein</fullName>
    </submittedName>
</protein>
<evidence type="ECO:0000313" key="3">
    <source>
        <dbReference type="Proteomes" id="UP001266305"/>
    </source>
</evidence>
<accession>A0ABQ9TNB3</accession>
<reference evidence="2 3" key="1">
    <citation type="submission" date="2023-05" db="EMBL/GenBank/DDBJ databases">
        <title>B98-5 Cell Line De Novo Hybrid Assembly: An Optical Mapping Approach.</title>
        <authorList>
            <person name="Kananen K."/>
            <person name="Auerbach J.A."/>
            <person name="Kautto E."/>
            <person name="Blachly J.S."/>
        </authorList>
    </citation>
    <scope>NUCLEOTIDE SEQUENCE [LARGE SCALE GENOMIC DNA]</scope>
    <source>
        <strain evidence="2">B95-8</strain>
        <tissue evidence="2">Cell line</tissue>
    </source>
</reference>